<dbReference type="EMBL" id="JBHSFW010000003">
    <property type="protein sequence ID" value="MFC4618751.1"/>
    <property type="molecule type" value="Genomic_DNA"/>
</dbReference>
<dbReference type="InterPro" id="IPR004360">
    <property type="entry name" value="Glyas_Fos-R_dOase_dom"/>
</dbReference>
<name>A0ABV9GP92_9BACL</name>
<dbReference type="InterPro" id="IPR029068">
    <property type="entry name" value="Glyas_Bleomycin-R_OHBP_Dase"/>
</dbReference>
<accession>A0ABV9GP92</accession>
<dbReference type="InterPro" id="IPR058997">
    <property type="entry name" value="YycE-like_C"/>
</dbReference>
<dbReference type="Gene3D" id="3.10.180.10">
    <property type="entry name" value="2,3-Dihydroxybiphenyl 1,2-Dioxygenase, domain 1"/>
    <property type="match status" value="2"/>
</dbReference>
<comment type="caution">
    <text evidence="2">The sequence shown here is derived from an EMBL/GenBank/DDBJ whole genome shotgun (WGS) entry which is preliminary data.</text>
</comment>
<evidence type="ECO:0000259" key="1">
    <source>
        <dbReference type="PROSITE" id="PS51819"/>
    </source>
</evidence>
<dbReference type="RefSeq" id="WP_376845826.1">
    <property type="nucleotide sequence ID" value="NZ_JBHSFW010000003.1"/>
</dbReference>
<proteinExistence type="predicted"/>
<dbReference type="PROSITE" id="PS51819">
    <property type="entry name" value="VOC"/>
    <property type="match status" value="2"/>
</dbReference>
<dbReference type="Pfam" id="PF00903">
    <property type="entry name" value="Glyoxalase"/>
    <property type="match status" value="1"/>
</dbReference>
<protein>
    <submittedName>
        <fullName evidence="2">VOC family protein</fullName>
    </submittedName>
</protein>
<reference evidence="3" key="1">
    <citation type="journal article" date="2019" name="Int. J. Syst. Evol. Microbiol.">
        <title>The Global Catalogue of Microorganisms (GCM) 10K type strain sequencing project: providing services to taxonomists for standard genome sequencing and annotation.</title>
        <authorList>
            <consortium name="The Broad Institute Genomics Platform"/>
            <consortium name="The Broad Institute Genome Sequencing Center for Infectious Disease"/>
            <person name="Wu L."/>
            <person name="Ma J."/>
        </authorList>
    </citation>
    <scope>NUCLEOTIDE SEQUENCE [LARGE SCALE GENOMIC DNA]</scope>
    <source>
        <strain evidence="3">CGMCC 1.16306</strain>
    </source>
</reference>
<feature type="domain" description="VOC" evidence="1">
    <location>
        <begin position="2"/>
        <end position="115"/>
    </location>
</feature>
<dbReference type="Pfam" id="PF22658">
    <property type="entry name" value="YycE-like_N"/>
    <property type="match status" value="1"/>
</dbReference>
<dbReference type="Proteomes" id="UP001596022">
    <property type="component" value="Unassembled WGS sequence"/>
</dbReference>
<keyword evidence="3" id="KW-1185">Reference proteome</keyword>
<dbReference type="Pfam" id="PF22659">
    <property type="entry name" value="YycE-like_C"/>
    <property type="match status" value="1"/>
</dbReference>
<dbReference type="InterPro" id="IPR037523">
    <property type="entry name" value="VOC_core"/>
</dbReference>
<evidence type="ECO:0000313" key="2">
    <source>
        <dbReference type="EMBL" id="MFC4618751.1"/>
    </source>
</evidence>
<dbReference type="SUPFAM" id="SSF54593">
    <property type="entry name" value="Glyoxalase/Bleomycin resistance protein/Dihydroxybiphenyl dioxygenase"/>
    <property type="match status" value="2"/>
</dbReference>
<dbReference type="InterPro" id="IPR058998">
    <property type="entry name" value="YycE-like_N"/>
</dbReference>
<gene>
    <name evidence="2" type="ORF">ACFO4N_08370</name>
</gene>
<sequence>MKLLKLRLTAEKIPEMKVFYRDILEMDIVQERETAFVVQAGESLLAFYKSDEWGADHFAFRVDADWFEVVKDRVVEKGMELRDEHGEYLLQSSFYQTKQLYFHDPDGNNVEILAQDASKNSKWHGICEIGIPVKNINQAKEHLASITNEYEGSDTFHFYGDAHGVFVLVKENRPWYPTEKAATIHPITVEVESDQPLNDEWADLPYSIIGKTYWSDDLPAVQMRVARPTQKMDKMIQFYRDGVGLKVITAFGHGEQRGIVFGLPDERHQLEELLEQEPGGPVPAPTDEDLLVLYIPNKRKRDEIADRLMKRGYAPVRPRNPYWEKSGLTFVDPDGWCLVLMNTTGL</sequence>
<feature type="domain" description="VOC" evidence="1">
    <location>
        <begin position="220"/>
        <end position="343"/>
    </location>
</feature>
<evidence type="ECO:0000313" key="3">
    <source>
        <dbReference type="Proteomes" id="UP001596022"/>
    </source>
</evidence>
<dbReference type="CDD" id="cd06587">
    <property type="entry name" value="VOC"/>
    <property type="match status" value="1"/>
</dbReference>
<organism evidence="2 3">
    <name type="scientific">Camelliibacillus cellulosilyticus</name>
    <dbReference type="NCBI Taxonomy" id="2174486"/>
    <lineage>
        <taxon>Bacteria</taxon>
        <taxon>Bacillati</taxon>
        <taxon>Bacillota</taxon>
        <taxon>Bacilli</taxon>
        <taxon>Bacillales</taxon>
        <taxon>Sporolactobacillaceae</taxon>
        <taxon>Camelliibacillus</taxon>
    </lineage>
</organism>